<evidence type="ECO:0000256" key="5">
    <source>
        <dbReference type="ARBA" id="ARBA00022692"/>
    </source>
</evidence>
<evidence type="ECO:0000256" key="6">
    <source>
        <dbReference type="ARBA" id="ARBA00022989"/>
    </source>
</evidence>
<protein>
    <submittedName>
        <fullName evidence="10">TrkH family potassium uptake protein</fullName>
    </submittedName>
</protein>
<dbReference type="EMBL" id="DQVW01000079">
    <property type="protein sequence ID" value="HIQ32664.1"/>
    <property type="molecule type" value="Genomic_DNA"/>
</dbReference>
<organism evidence="10 11">
    <name type="scientific">Methanothermococcus okinawensis</name>
    <dbReference type="NCBI Taxonomy" id="155863"/>
    <lineage>
        <taxon>Archaea</taxon>
        <taxon>Methanobacteriati</taxon>
        <taxon>Methanobacteriota</taxon>
        <taxon>Methanomada group</taxon>
        <taxon>Methanococci</taxon>
        <taxon>Methanococcales</taxon>
        <taxon>Methanococcaceae</taxon>
        <taxon>Methanothermococcus</taxon>
    </lineage>
</organism>
<dbReference type="GO" id="GO:0030001">
    <property type="term" value="P:metal ion transport"/>
    <property type="evidence" value="ECO:0007669"/>
    <property type="project" value="UniProtKB-ARBA"/>
</dbReference>
<evidence type="ECO:0000313" key="11">
    <source>
        <dbReference type="Proteomes" id="UP000623215"/>
    </source>
</evidence>
<keyword evidence="6 9" id="KW-1133">Transmembrane helix</keyword>
<dbReference type="GO" id="GO:0005886">
    <property type="term" value="C:plasma membrane"/>
    <property type="evidence" value="ECO:0007669"/>
    <property type="project" value="UniProtKB-SubCell"/>
</dbReference>
<feature type="transmembrane region" description="Helical" evidence="9">
    <location>
        <begin position="73"/>
        <end position="95"/>
    </location>
</feature>
<sequence length="234" mass="26174">MEVFKGRDLLGIAHELGILIVVIGILMLIPCVVGYYYREPLWYFLYPSLLTILIGILIYRFTAPVEIELKHAMVISALAWLLASLIGALPFYLGIPYFSYLDGVFESMSAWTTTGFTLVKDVEALPRALQFWRSLEQWIGGIGVLVMVISILSKTGVSAYYRAEAREEKILPSTVNTARKIWQIYILYTLIGISLLYLAGLPIWDAINLCMCGISTGGMSIKNASFPYNNLAKV</sequence>
<evidence type="ECO:0000256" key="3">
    <source>
        <dbReference type="ARBA" id="ARBA00022448"/>
    </source>
</evidence>
<dbReference type="PANTHER" id="PTHR32024:SF2">
    <property type="entry name" value="TRK SYSTEM POTASSIUM UPTAKE PROTEIN TRKG-RELATED"/>
    <property type="match status" value="1"/>
</dbReference>
<proteinExistence type="inferred from homology"/>
<accession>A0A832ZZC1</accession>
<evidence type="ECO:0000256" key="9">
    <source>
        <dbReference type="SAM" id="Phobius"/>
    </source>
</evidence>
<dbReference type="Pfam" id="PF02386">
    <property type="entry name" value="TrkH"/>
    <property type="match status" value="1"/>
</dbReference>
<comment type="similarity">
    <text evidence="2">Belongs to the TrkH potassium transport family.</text>
</comment>
<reference evidence="10" key="1">
    <citation type="journal article" date="2020" name="ISME J.">
        <title>Gammaproteobacteria mediating utilization of methyl-, sulfur- and petroleum organic compounds in deep ocean hydrothermal plumes.</title>
        <authorList>
            <person name="Zhou Z."/>
            <person name="Liu Y."/>
            <person name="Pan J."/>
            <person name="Cron B.R."/>
            <person name="Toner B.M."/>
            <person name="Anantharaman K."/>
            <person name="Breier J.A."/>
            <person name="Dick G.J."/>
            <person name="Li M."/>
        </authorList>
    </citation>
    <scope>NUCLEOTIDE SEQUENCE</scope>
    <source>
        <strain evidence="10">SZUA-1534</strain>
    </source>
</reference>
<dbReference type="PANTHER" id="PTHR32024">
    <property type="entry name" value="TRK SYSTEM POTASSIUM UPTAKE PROTEIN TRKG-RELATED"/>
    <property type="match status" value="1"/>
</dbReference>
<feature type="transmembrane region" description="Helical" evidence="9">
    <location>
        <begin position="43"/>
        <end position="61"/>
    </location>
</feature>
<evidence type="ECO:0000313" key="10">
    <source>
        <dbReference type="EMBL" id="HIQ32664.1"/>
    </source>
</evidence>
<evidence type="ECO:0000256" key="1">
    <source>
        <dbReference type="ARBA" id="ARBA00004651"/>
    </source>
</evidence>
<dbReference type="AlphaFoldDB" id="A0A832ZZC1"/>
<comment type="caution">
    <text evidence="10">The sequence shown here is derived from an EMBL/GenBank/DDBJ whole genome shotgun (WGS) entry which is preliminary data.</text>
</comment>
<name>A0A832ZZC1_9EURY</name>
<keyword evidence="4" id="KW-1003">Cell membrane</keyword>
<dbReference type="Proteomes" id="UP000623215">
    <property type="component" value="Unassembled WGS sequence"/>
</dbReference>
<dbReference type="GO" id="GO:0008324">
    <property type="term" value="F:monoatomic cation transmembrane transporter activity"/>
    <property type="evidence" value="ECO:0007669"/>
    <property type="project" value="InterPro"/>
</dbReference>
<feature type="transmembrane region" description="Helical" evidence="9">
    <location>
        <begin position="138"/>
        <end position="161"/>
    </location>
</feature>
<keyword evidence="3" id="KW-0813">Transport</keyword>
<comment type="subcellular location">
    <subcellularLocation>
        <location evidence="1">Cell membrane</location>
        <topology evidence="1">Multi-pass membrane protein</topology>
    </subcellularLocation>
</comment>
<feature type="non-terminal residue" evidence="10">
    <location>
        <position position="234"/>
    </location>
</feature>
<keyword evidence="8 9" id="KW-0472">Membrane</keyword>
<dbReference type="InterPro" id="IPR003445">
    <property type="entry name" value="Cat_transpt"/>
</dbReference>
<evidence type="ECO:0000256" key="8">
    <source>
        <dbReference type="ARBA" id="ARBA00023136"/>
    </source>
</evidence>
<keyword evidence="5 9" id="KW-0812">Transmembrane</keyword>
<gene>
    <name evidence="10" type="ORF">EYH55_04210</name>
</gene>
<keyword evidence="7" id="KW-0406">Ion transport</keyword>
<evidence type="ECO:0000256" key="2">
    <source>
        <dbReference type="ARBA" id="ARBA00009137"/>
    </source>
</evidence>
<evidence type="ECO:0000256" key="4">
    <source>
        <dbReference type="ARBA" id="ARBA00022475"/>
    </source>
</evidence>
<evidence type="ECO:0000256" key="7">
    <source>
        <dbReference type="ARBA" id="ARBA00023065"/>
    </source>
</evidence>
<feature type="transmembrane region" description="Helical" evidence="9">
    <location>
        <begin position="182"/>
        <end position="204"/>
    </location>
</feature>
<feature type="transmembrane region" description="Helical" evidence="9">
    <location>
        <begin position="12"/>
        <end position="37"/>
    </location>
</feature>